<dbReference type="Gene3D" id="1.10.287.130">
    <property type="match status" value="1"/>
</dbReference>
<dbReference type="InterPro" id="IPR004358">
    <property type="entry name" value="Sig_transdc_His_kin-like_C"/>
</dbReference>
<evidence type="ECO:0000256" key="13">
    <source>
        <dbReference type="ARBA" id="ARBA00023136"/>
    </source>
</evidence>
<dbReference type="HOGENOM" id="CLU_000445_89_6_6"/>
<gene>
    <name evidence="17" type="ORF">BN1079_02288</name>
</gene>
<keyword evidence="18" id="KW-1185">Reference proteome</keyword>
<feature type="transmembrane region" description="Helical" evidence="14">
    <location>
        <begin position="12"/>
        <end position="33"/>
    </location>
</feature>
<dbReference type="InterPro" id="IPR005467">
    <property type="entry name" value="His_kinase_dom"/>
</dbReference>
<evidence type="ECO:0000256" key="6">
    <source>
        <dbReference type="ARBA" id="ARBA00022679"/>
    </source>
</evidence>
<accession>A0A078LXF7</accession>
<keyword evidence="10 14" id="KW-0067">ATP-binding</keyword>
<dbReference type="EC" id="2.7.13.3" evidence="14"/>
<evidence type="ECO:0000256" key="14">
    <source>
        <dbReference type="RuleBase" id="RU364088"/>
    </source>
</evidence>
<evidence type="ECO:0000256" key="1">
    <source>
        <dbReference type="ARBA" id="ARBA00000085"/>
    </source>
</evidence>
<dbReference type="InterPro" id="IPR036097">
    <property type="entry name" value="HisK_dim/P_sf"/>
</dbReference>
<dbReference type="PROSITE" id="PS50109">
    <property type="entry name" value="HIS_KIN"/>
    <property type="match status" value="1"/>
</dbReference>
<dbReference type="SUPFAM" id="SSF158472">
    <property type="entry name" value="HAMP domain-like"/>
    <property type="match status" value="1"/>
</dbReference>
<keyword evidence="12 14" id="KW-0902">Two-component regulatory system</keyword>
<evidence type="ECO:0000256" key="5">
    <source>
        <dbReference type="ARBA" id="ARBA00022553"/>
    </source>
</evidence>
<evidence type="ECO:0000256" key="12">
    <source>
        <dbReference type="ARBA" id="ARBA00023012"/>
    </source>
</evidence>
<evidence type="ECO:0000256" key="11">
    <source>
        <dbReference type="ARBA" id="ARBA00022989"/>
    </source>
</evidence>
<keyword evidence="8 14" id="KW-0547">Nucleotide-binding</keyword>
<dbReference type="InterPro" id="IPR003661">
    <property type="entry name" value="HisK_dim/P_dom"/>
</dbReference>
<dbReference type="Gene3D" id="6.10.340.10">
    <property type="match status" value="1"/>
</dbReference>
<sequence>MKPLSLASRLALQITLTGAALVALLIALSYWVLVRQLEFRAQEEVTTKLSQIDHGLLEDARMGRSWQHALSDAVLGHDDLSITVIGDTAKSPIFSIGRFANAPEQLDLMSREGDYLGWTTKNGVQMLTGRKRIQVPGLDPMVLLLSQDRSADQRLMAAFLRSALVTVPMLLILIGLVGWLVAHNGLRPLRKFRALATKVSTQDLSPRIRSDRLPQELQALAHSLNVMLHRLDDGVQQLSQFSDDAAHELKTPLNNLIGKAQVTLVRERSKEQYREVLESSVEELERMDRIVSDMLFLAQTSHASPALMFEEFSLGSETRRVCDYFEVIAEEAGVATTVTGDAIILGNRLMVQRAISNLLSNALRHSNTGSTVELKILEKGVDIISLAVTNHGTTIESDHLPHLFDRFYRVNGIQPRGAGLGLAIVRSVMNLHKGHVTAASKGGQTTFELTFPRHA</sequence>
<dbReference type="InterPro" id="IPR003594">
    <property type="entry name" value="HATPase_dom"/>
</dbReference>
<dbReference type="SMART" id="SM00387">
    <property type="entry name" value="HATPase_c"/>
    <property type="match status" value="1"/>
</dbReference>
<comment type="function">
    <text evidence="14">Member of a two-component regulatory system.</text>
</comment>
<dbReference type="RefSeq" id="WP_037024389.1">
    <property type="nucleotide sequence ID" value="NZ_CCSF01000001.1"/>
</dbReference>
<dbReference type="eggNOG" id="COG5002">
    <property type="taxonomic scope" value="Bacteria"/>
</dbReference>
<evidence type="ECO:0000313" key="17">
    <source>
        <dbReference type="EMBL" id="CDZ94957.1"/>
    </source>
</evidence>
<evidence type="ECO:0000259" key="16">
    <source>
        <dbReference type="PROSITE" id="PS50885"/>
    </source>
</evidence>
<keyword evidence="13 14" id="KW-0472">Membrane</keyword>
<dbReference type="InterPro" id="IPR050428">
    <property type="entry name" value="TCS_sensor_his_kinase"/>
</dbReference>
<feature type="domain" description="HAMP" evidence="16">
    <location>
        <begin position="183"/>
        <end position="236"/>
    </location>
</feature>
<dbReference type="SUPFAM" id="SSF47384">
    <property type="entry name" value="Homodimeric domain of signal transducing histidine kinase"/>
    <property type="match status" value="1"/>
</dbReference>
<feature type="transmembrane region" description="Helical" evidence="14">
    <location>
        <begin position="158"/>
        <end position="182"/>
    </location>
</feature>
<keyword evidence="7 14" id="KW-0812">Transmembrane</keyword>
<evidence type="ECO:0000256" key="10">
    <source>
        <dbReference type="ARBA" id="ARBA00022840"/>
    </source>
</evidence>
<keyword evidence="6 14" id="KW-0808">Transferase</keyword>
<dbReference type="InterPro" id="IPR006290">
    <property type="entry name" value="CztS_silS_copS"/>
</dbReference>
<dbReference type="GO" id="GO:0005886">
    <property type="term" value="C:plasma membrane"/>
    <property type="evidence" value="ECO:0007669"/>
    <property type="project" value="UniProtKB-SubCell"/>
</dbReference>
<keyword evidence="4 14" id="KW-0997">Cell inner membrane</keyword>
<proteinExistence type="predicted"/>
<dbReference type="SMART" id="SM00388">
    <property type="entry name" value="HisKA"/>
    <property type="match status" value="1"/>
</dbReference>
<dbReference type="AlphaFoldDB" id="A0A078LXF7"/>
<dbReference type="OrthoDB" id="5561773at2"/>
<organism evidence="17 18">
    <name type="scientific">Pseudomonas saudiphocaensis</name>
    <dbReference type="NCBI Taxonomy" id="1499686"/>
    <lineage>
        <taxon>Bacteria</taxon>
        <taxon>Pseudomonadati</taxon>
        <taxon>Pseudomonadota</taxon>
        <taxon>Gammaproteobacteria</taxon>
        <taxon>Pseudomonadales</taxon>
        <taxon>Pseudomonadaceae</taxon>
        <taxon>Pseudomonas</taxon>
    </lineage>
</organism>
<dbReference type="CDD" id="cd00082">
    <property type="entry name" value="HisKA"/>
    <property type="match status" value="1"/>
</dbReference>
<comment type="catalytic activity">
    <reaction evidence="1 14">
        <text>ATP + protein L-histidine = ADP + protein N-phospho-L-histidine.</text>
        <dbReference type="EC" id="2.7.13.3"/>
    </reaction>
</comment>
<keyword evidence="3 14" id="KW-1003">Cell membrane</keyword>
<dbReference type="SUPFAM" id="SSF55874">
    <property type="entry name" value="ATPase domain of HSP90 chaperone/DNA topoisomerase II/histidine kinase"/>
    <property type="match status" value="1"/>
</dbReference>
<evidence type="ECO:0000256" key="4">
    <source>
        <dbReference type="ARBA" id="ARBA00022519"/>
    </source>
</evidence>
<dbReference type="Proteomes" id="UP000053902">
    <property type="component" value="Unassembled WGS sequence"/>
</dbReference>
<dbReference type="SMART" id="SM00304">
    <property type="entry name" value="HAMP"/>
    <property type="match status" value="1"/>
</dbReference>
<dbReference type="STRING" id="1499686.BN1079_02288"/>
<keyword evidence="9 14" id="KW-0418">Kinase</keyword>
<evidence type="ECO:0000259" key="15">
    <source>
        <dbReference type="PROSITE" id="PS50109"/>
    </source>
</evidence>
<dbReference type="GO" id="GO:0000155">
    <property type="term" value="F:phosphorelay sensor kinase activity"/>
    <property type="evidence" value="ECO:0007669"/>
    <property type="project" value="InterPro"/>
</dbReference>
<evidence type="ECO:0000256" key="7">
    <source>
        <dbReference type="ARBA" id="ARBA00022692"/>
    </source>
</evidence>
<dbReference type="PANTHER" id="PTHR45436:SF9">
    <property type="entry name" value="SENSOR PROTEIN"/>
    <property type="match status" value="1"/>
</dbReference>
<keyword evidence="11 14" id="KW-1133">Transmembrane helix</keyword>
<feature type="domain" description="Histidine kinase" evidence="15">
    <location>
        <begin position="244"/>
        <end position="455"/>
    </location>
</feature>
<dbReference type="InterPro" id="IPR036890">
    <property type="entry name" value="HATPase_C_sf"/>
</dbReference>
<evidence type="ECO:0000256" key="8">
    <source>
        <dbReference type="ARBA" id="ARBA00022741"/>
    </source>
</evidence>
<evidence type="ECO:0000256" key="9">
    <source>
        <dbReference type="ARBA" id="ARBA00022777"/>
    </source>
</evidence>
<dbReference type="PRINTS" id="PR00344">
    <property type="entry name" value="BCTRLSENSOR"/>
</dbReference>
<keyword evidence="5" id="KW-0597">Phosphoprotein</keyword>
<dbReference type="Pfam" id="PF00672">
    <property type="entry name" value="HAMP"/>
    <property type="match status" value="1"/>
</dbReference>
<comment type="subcellular location">
    <subcellularLocation>
        <location evidence="2 14">Cell inner membrane</location>
    </subcellularLocation>
</comment>
<dbReference type="Pfam" id="PF02518">
    <property type="entry name" value="HATPase_c"/>
    <property type="match status" value="1"/>
</dbReference>
<dbReference type="CDD" id="cd06225">
    <property type="entry name" value="HAMP"/>
    <property type="match status" value="1"/>
</dbReference>
<reference evidence="17 18" key="1">
    <citation type="submission" date="2014-07" db="EMBL/GenBank/DDBJ databases">
        <authorList>
            <person name="Urmite Genomes Urmite Genomes"/>
        </authorList>
    </citation>
    <scope>NUCLEOTIDE SEQUENCE [LARGE SCALE GENOMIC DNA]</scope>
    <source>
        <strain evidence="17 18">20_BN</strain>
    </source>
</reference>
<dbReference type="NCBIfam" id="TIGR01386">
    <property type="entry name" value="cztS_silS_copS"/>
    <property type="match status" value="1"/>
</dbReference>
<dbReference type="PANTHER" id="PTHR45436">
    <property type="entry name" value="SENSOR HISTIDINE KINASE YKOH"/>
    <property type="match status" value="1"/>
</dbReference>
<name>A0A078LXF7_9PSED</name>
<dbReference type="EMBL" id="CCSF01000001">
    <property type="protein sequence ID" value="CDZ94957.1"/>
    <property type="molecule type" value="Genomic_DNA"/>
</dbReference>
<dbReference type="InterPro" id="IPR003660">
    <property type="entry name" value="HAMP_dom"/>
</dbReference>
<dbReference type="PROSITE" id="PS50885">
    <property type="entry name" value="HAMP"/>
    <property type="match status" value="1"/>
</dbReference>
<evidence type="ECO:0000256" key="2">
    <source>
        <dbReference type="ARBA" id="ARBA00004533"/>
    </source>
</evidence>
<evidence type="ECO:0000313" key="18">
    <source>
        <dbReference type="Proteomes" id="UP000053902"/>
    </source>
</evidence>
<dbReference type="GO" id="GO:0005524">
    <property type="term" value="F:ATP binding"/>
    <property type="evidence" value="ECO:0007669"/>
    <property type="project" value="UniProtKB-KW"/>
</dbReference>
<evidence type="ECO:0000256" key="3">
    <source>
        <dbReference type="ARBA" id="ARBA00022475"/>
    </source>
</evidence>
<dbReference type="Pfam" id="PF00512">
    <property type="entry name" value="HisKA"/>
    <property type="match status" value="1"/>
</dbReference>
<protein>
    <recommendedName>
        <fullName evidence="14">Sensor protein</fullName>
        <ecNumber evidence="14">2.7.13.3</ecNumber>
    </recommendedName>
</protein>
<dbReference type="Gene3D" id="3.30.565.10">
    <property type="entry name" value="Histidine kinase-like ATPase, C-terminal domain"/>
    <property type="match status" value="1"/>
</dbReference>